<dbReference type="Pfam" id="PF00011">
    <property type="entry name" value="HSP20"/>
    <property type="match status" value="1"/>
</dbReference>
<dbReference type="Gene3D" id="2.60.40.790">
    <property type="match status" value="1"/>
</dbReference>
<evidence type="ECO:0000313" key="2">
    <source>
        <dbReference type="EMBL" id="CAB4142526.1"/>
    </source>
</evidence>
<organism evidence="2">
    <name type="scientific">uncultured Caudovirales phage</name>
    <dbReference type="NCBI Taxonomy" id="2100421"/>
    <lineage>
        <taxon>Viruses</taxon>
        <taxon>Duplodnaviria</taxon>
        <taxon>Heunggongvirae</taxon>
        <taxon>Uroviricota</taxon>
        <taxon>Caudoviricetes</taxon>
        <taxon>Peduoviridae</taxon>
        <taxon>Maltschvirus</taxon>
        <taxon>Maltschvirus maltsch</taxon>
    </lineage>
</organism>
<name>A0A6J5MBY4_9CAUD</name>
<reference evidence="2" key="1">
    <citation type="submission" date="2020-04" db="EMBL/GenBank/DDBJ databases">
        <authorList>
            <person name="Chiriac C."/>
            <person name="Salcher M."/>
            <person name="Ghai R."/>
            <person name="Kavagutti S V."/>
        </authorList>
    </citation>
    <scope>NUCLEOTIDE SEQUENCE</scope>
</reference>
<proteinExistence type="predicted"/>
<evidence type="ECO:0000259" key="1">
    <source>
        <dbReference type="PROSITE" id="PS01031"/>
    </source>
</evidence>
<gene>
    <name evidence="2" type="ORF">UFOVP449_55</name>
</gene>
<feature type="domain" description="SHSP" evidence="1">
    <location>
        <begin position="21"/>
        <end position="128"/>
    </location>
</feature>
<keyword evidence="2" id="KW-0346">Stress response</keyword>
<accession>A0A6J5MBY4</accession>
<protein>
    <submittedName>
        <fullName evidence="2">IbpA Molecular chaperone (Small heat shock protein)</fullName>
    </submittedName>
</protein>
<dbReference type="InterPro" id="IPR002068">
    <property type="entry name" value="A-crystallin/Hsp20_dom"/>
</dbReference>
<dbReference type="SUPFAM" id="SSF49764">
    <property type="entry name" value="HSP20-like chaperones"/>
    <property type="match status" value="1"/>
</dbReference>
<dbReference type="EMBL" id="LR796420">
    <property type="protein sequence ID" value="CAB4142526.1"/>
    <property type="molecule type" value="Genomic_DNA"/>
</dbReference>
<dbReference type="InterPro" id="IPR008978">
    <property type="entry name" value="HSP20-like_chaperone"/>
</dbReference>
<sequence length="128" mass="14759">MTRSEFDLFFDDLIKPTFVKKEAYNVYKPVKMAFDVKDDKLELAFSVIGHDPKTVEVTLTEDRINVKAKKNKECDSVLRQFVVDIDETAILLKEYDGTTAQAEIRNGILLISVDKKETQKPKRLSIKF</sequence>
<dbReference type="PROSITE" id="PS01031">
    <property type="entry name" value="SHSP"/>
    <property type="match status" value="1"/>
</dbReference>